<protein>
    <submittedName>
        <fullName evidence="2">Energy-coupling factor transport system permease protein</fullName>
    </submittedName>
</protein>
<dbReference type="RefSeq" id="WP_253672025.1">
    <property type="nucleotide sequence ID" value="NZ_JAMTCP010000037.1"/>
</dbReference>
<reference evidence="2 3" key="1">
    <citation type="submission" date="2022-06" db="EMBL/GenBank/DDBJ databases">
        <title>Genomic Encyclopedia of Archaeal and Bacterial Type Strains, Phase II (KMG-II): from individual species to whole genera.</title>
        <authorList>
            <person name="Goeker M."/>
        </authorList>
    </citation>
    <scope>NUCLEOTIDE SEQUENCE [LARGE SCALE GENOMIC DNA]</scope>
    <source>
        <strain evidence="2 3">DSM 40477</strain>
    </source>
</reference>
<organism evidence="2 3">
    <name type="scientific">Streptoalloteichus tenebrarius (strain ATCC 17920 / DSM 40477 / JCM 4838 / CBS 697.72 / NBRC 16177 / NCIMB 11028 / NRRL B-12390 / A12253. 1 / ISP 5477)</name>
    <name type="common">Streptomyces tenebrarius</name>
    <dbReference type="NCBI Taxonomy" id="1933"/>
    <lineage>
        <taxon>Bacteria</taxon>
        <taxon>Bacillati</taxon>
        <taxon>Actinomycetota</taxon>
        <taxon>Actinomycetes</taxon>
        <taxon>Pseudonocardiales</taxon>
        <taxon>Pseudonocardiaceae</taxon>
        <taxon>Streptoalloteichus</taxon>
    </lineage>
</organism>
<dbReference type="PANTHER" id="PTHR33514:SF15">
    <property type="entry name" value="COBALT TRANSPORT PROTEIN"/>
    <property type="match status" value="1"/>
</dbReference>
<feature type="transmembrane region" description="Helical" evidence="1">
    <location>
        <begin position="309"/>
        <end position="329"/>
    </location>
</feature>
<proteinExistence type="predicted"/>
<dbReference type="EMBL" id="JAMTCP010000037">
    <property type="protein sequence ID" value="MCP2261191.1"/>
    <property type="molecule type" value="Genomic_DNA"/>
</dbReference>
<keyword evidence="1" id="KW-0812">Transmembrane</keyword>
<evidence type="ECO:0000313" key="3">
    <source>
        <dbReference type="Proteomes" id="UP001205311"/>
    </source>
</evidence>
<accession>A0ABT1I0C1</accession>
<feature type="transmembrane region" description="Helical" evidence="1">
    <location>
        <begin position="62"/>
        <end position="81"/>
    </location>
</feature>
<keyword evidence="1" id="KW-0472">Membrane</keyword>
<feature type="transmembrane region" description="Helical" evidence="1">
    <location>
        <begin position="156"/>
        <end position="174"/>
    </location>
</feature>
<keyword evidence="1" id="KW-1133">Transmembrane helix</keyword>
<dbReference type="PANTHER" id="PTHR33514">
    <property type="entry name" value="PROTEIN ABCI12, CHLOROPLASTIC"/>
    <property type="match status" value="1"/>
</dbReference>
<comment type="caution">
    <text evidence="2">The sequence shown here is derived from an EMBL/GenBank/DDBJ whole genome shotgun (WGS) entry which is preliminary data.</text>
</comment>
<evidence type="ECO:0000256" key="1">
    <source>
        <dbReference type="SAM" id="Phobius"/>
    </source>
</evidence>
<feature type="transmembrane region" description="Helical" evidence="1">
    <location>
        <begin position="274"/>
        <end position="297"/>
    </location>
</feature>
<feature type="transmembrane region" description="Helical" evidence="1">
    <location>
        <begin position="234"/>
        <end position="254"/>
    </location>
</feature>
<gene>
    <name evidence="2" type="ORF">LX15_004912</name>
</gene>
<dbReference type="Proteomes" id="UP001205311">
    <property type="component" value="Unassembled WGS sequence"/>
</dbReference>
<feature type="transmembrane region" description="Helical" evidence="1">
    <location>
        <begin position="16"/>
        <end position="41"/>
    </location>
</feature>
<keyword evidence="3" id="KW-1185">Reference proteome</keyword>
<name>A0ABT1I0C1_STRSD</name>
<sequence>MSGLFAVPRPLHPLAWWGWALGVAVAASRTTNLLLLVLLGAAAGYVVAARRTEAPWASAYRVFLRIALVIVAIRVVFQALLTGSAGTVVLVTLPRIPTPAWLTGVRLGGDVTAEALLAAVADGGRLAVIMTCFGAANALASPSRLLRSLPRALHELGVAVVVALSAAPQLVTAVGRVRRARRLRALPHRGFRGALSIVGPVLEEALDRAMTTAAALDARGYGRRSLVPAGRRRLTTVALLGGLLGVVLGLYGLLDGSTVLHIGQWAEVTTGTLGPVLVLAGVAGCVVGLVLGGRAVVRTRYRPDRFLAAEWIVLASGAACAGLFLATAALGGPASGLSPNPWALETPGLPPLAALGVLCALLPAHLTPPPPPTRAPEAA</sequence>
<evidence type="ECO:0000313" key="2">
    <source>
        <dbReference type="EMBL" id="MCP2261191.1"/>
    </source>
</evidence>